<dbReference type="EMBL" id="CM008052">
    <property type="protein sequence ID" value="PVH35680.1"/>
    <property type="molecule type" value="Genomic_DNA"/>
</dbReference>
<gene>
    <name evidence="1" type="ORF">PAHAL_7G244500</name>
</gene>
<reference evidence="1" key="1">
    <citation type="submission" date="2018-04" db="EMBL/GenBank/DDBJ databases">
        <title>WGS assembly of Panicum hallii.</title>
        <authorList>
            <person name="Lovell J."/>
            <person name="Jenkins J."/>
            <person name="Lowry D."/>
            <person name="Mamidi S."/>
            <person name="Sreedasyam A."/>
            <person name="Weng X."/>
            <person name="Barry K."/>
            <person name="Bonette J."/>
            <person name="Campitelli B."/>
            <person name="Daum C."/>
            <person name="Gordon S."/>
            <person name="Gould B."/>
            <person name="Lipzen A."/>
            <person name="Macqueen A."/>
            <person name="Palacio-Mejia J."/>
            <person name="Plott C."/>
            <person name="Shakirov E."/>
            <person name="Shu S."/>
            <person name="Yoshinaga Y."/>
            <person name="Zane M."/>
            <person name="Rokhsar D."/>
            <person name="Grimwood J."/>
            <person name="Schmutz J."/>
            <person name="Juenger T."/>
        </authorList>
    </citation>
    <scope>NUCLEOTIDE SEQUENCE [LARGE SCALE GENOMIC DNA]</scope>
    <source>
        <strain evidence="1">FIL2</strain>
    </source>
</reference>
<sequence>MIFEVLSRSRTALGGFRRTGWTMTPGPGYLVLQHILYCVVFGIVQKELGLPSTAAWSHFNQRLEDGGFRSGIGPLHGPDQVLMSG</sequence>
<dbReference type="Proteomes" id="UP000243499">
    <property type="component" value="Chromosome 7"/>
</dbReference>
<evidence type="ECO:0000313" key="1">
    <source>
        <dbReference type="EMBL" id="PVH35680.1"/>
    </source>
</evidence>
<proteinExistence type="predicted"/>
<dbReference type="Gramene" id="PVH35680">
    <property type="protein sequence ID" value="PVH35680"/>
    <property type="gene ID" value="PAHAL_7G244500"/>
</dbReference>
<dbReference type="AlphaFoldDB" id="A0A2T8IDB5"/>
<name>A0A2T8IDB5_9POAL</name>
<accession>A0A2T8IDB5</accession>
<organism evidence="1">
    <name type="scientific">Panicum hallii</name>
    <dbReference type="NCBI Taxonomy" id="206008"/>
    <lineage>
        <taxon>Eukaryota</taxon>
        <taxon>Viridiplantae</taxon>
        <taxon>Streptophyta</taxon>
        <taxon>Embryophyta</taxon>
        <taxon>Tracheophyta</taxon>
        <taxon>Spermatophyta</taxon>
        <taxon>Magnoliopsida</taxon>
        <taxon>Liliopsida</taxon>
        <taxon>Poales</taxon>
        <taxon>Poaceae</taxon>
        <taxon>PACMAD clade</taxon>
        <taxon>Panicoideae</taxon>
        <taxon>Panicodae</taxon>
        <taxon>Paniceae</taxon>
        <taxon>Panicinae</taxon>
        <taxon>Panicum</taxon>
        <taxon>Panicum sect. Panicum</taxon>
    </lineage>
</organism>
<protein>
    <submittedName>
        <fullName evidence="1">Uncharacterized protein</fullName>
    </submittedName>
</protein>